<organism evidence="7 8">
    <name type="scientific">Anaerovirgula multivorans</name>
    <dbReference type="NCBI Taxonomy" id="312168"/>
    <lineage>
        <taxon>Bacteria</taxon>
        <taxon>Bacillati</taxon>
        <taxon>Bacillota</taxon>
        <taxon>Clostridia</taxon>
        <taxon>Peptostreptococcales</taxon>
        <taxon>Natronincolaceae</taxon>
        <taxon>Anaerovirgula</taxon>
    </lineage>
</organism>
<dbReference type="PANTHER" id="PTHR33931">
    <property type="entry name" value="HOLIN-LIKE PROTEIN CIDA-RELATED"/>
    <property type="match status" value="1"/>
</dbReference>
<comment type="subcellular location">
    <subcellularLocation>
        <location evidence="1">Cell membrane</location>
        <topology evidence="1">Multi-pass membrane protein</topology>
    </subcellularLocation>
</comment>
<dbReference type="RefSeq" id="WP_330397115.1">
    <property type="nucleotide sequence ID" value="NZ_FZOJ01000040.1"/>
</dbReference>
<keyword evidence="4 6" id="KW-1133">Transmembrane helix</keyword>
<dbReference type="EMBL" id="FZOJ01000040">
    <property type="protein sequence ID" value="SNT10564.1"/>
    <property type="molecule type" value="Genomic_DNA"/>
</dbReference>
<protein>
    <submittedName>
        <fullName evidence="7">Holin-like protein</fullName>
    </submittedName>
</protein>
<evidence type="ECO:0000256" key="3">
    <source>
        <dbReference type="ARBA" id="ARBA00022692"/>
    </source>
</evidence>
<keyword evidence="5 6" id="KW-0472">Membrane</keyword>
<proteinExistence type="predicted"/>
<keyword evidence="8" id="KW-1185">Reference proteome</keyword>
<dbReference type="Proteomes" id="UP000198304">
    <property type="component" value="Unassembled WGS sequence"/>
</dbReference>
<dbReference type="InterPro" id="IPR005538">
    <property type="entry name" value="LrgA/CidA"/>
</dbReference>
<accession>A0A239K0I5</accession>
<evidence type="ECO:0000256" key="6">
    <source>
        <dbReference type="SAM" id="Phobius"/>
    </source>
</evidence>
<evidence type="ECO:0000256" key="5">
    <source>
        <dbReference type="ARBA" id="ARBA00023136"/>
    </source>
</evidence>
<dbReference type="PANTHER" id="PTHR33931:SF2">
    <property type="entry name" value="HOLIN-LIKE PROTEIN CIDA"/>
    <property type="match status" value="1"/>
</dbReference>
<dbReference type="Pfam" id="PF03788">
    <property type="entry name" value="LrgA"/>
    <property type="match status" value="1"/>
</dbReference>
<evidence type="ECO:0000313" key="8">
    <source>
        <dbReference type="Proteomes" id="UP000198304"/>
    </source>
</evidence>
<evidence type="ECO:0000256" key="4">
    <source>
        <dbReference type="ARBA" id="ARBA00022989"/>
    </source>
</evidence>
<keyword evidence="3 6" id="KW-0812">Transmembrane</keyword>
<gene>
    <name evidence="7" type="ORF">SAMN05446037_104028</name>
</gene>
<dbReference type="AlphaFoldDB" id="A0A239K0I5"/>
<keyword evidence="2" id="KW-1003">Cell membrane</keyword>
<reference evidence="7 8" key="1">
    <citation type="submission" date="2017-06" db="EMBL/GenBank/DDBJ databases">
        <authorList>
            <person name="Kim H.J."/>
            <person name="Triplett B.A."/>
        </authorList>
    </citation>
    <scope>NUCLEOTIDE SEQUENCE [LARGE SCALE GENOMIC DNA]</scope>
    <source>
        <strain evidence="7 8">SCA</strain>
    </source>
</reference>
<sequence>MLVLLRQFCVIVAICFIGEFLNKLFGIPIPGNVLGMVLFLILLITGIVKLEMVDKIAKFLLDHLAFFFIPAGVNLLTNLDMLRGQWITIMSVIVLTTISVMVVTGWTIQWAKRRWLV</sequence>
<feature type="transmembrane region" description="Helical" evidence="6">
    <location>
        <begin position="60"/>
        <end position="79"/>
    </location>
</feature>
<feature type="transmembrane region" description="Helical" evidence="6">
    <location>
        <begin position="85"/>
        <end position="108"/>
    </location>
</feature>
<evidence type="ECO:0000313" key="7">
    <source>
        <dbReference type="EMBL" id="SNT10564.1"/>
    </source>
</evidence>
<name>A0A239K0I5_9FIRM</name>
<feature type="transmembrane region" description="Helical" evidence="6">
    <location>
        <begin position="27"/>
        <end position="48"/>
    </location>
</feature>
<dbReference type="GO" id="GO:0005886">
    <property type="term" value="C:plasma membrane"/>
    <property type="evidence" value="ECO:0007669"/>
    <property type="project" value="UniProtKB-SubCell"/>
</dbReference>
<evidence type="ECO:0000256" key="1">
    <source>
        <dbReference type="ARBA" id="ARBA00004651"/>
    </source>
</evidence>
<evidence type="ECO:0000256" key="2">
    <source>
        <dbReference type="ARBA" id="ARBA00022475"/>
    </source>
</evidence>